<dbReference type="RefSeq" id="WP_177188814.1">
    <property type="nucleotide sequence ID" value="NZ_FOFS01000002.1"/>
</dbReference>
<gene>
    <name evidence="2" type="ORF">SAMN04488038_10259</name>
</gene>
<organism evidence="2 3">
    <name type="scientific">Solimonas aquatica</name>
    <dbReference type="NCBI Taxonomy" id="489703"/>
    <lineage>
        <taxon>Bacteria</taxon>
        <taxon>Pseudomonadati</taxon>
        <taxon>Pseudomonadota</taxon>
        <taxon>Gammaproteobacteria</taxon>
        <taxon>Nevskiales</taxon>
        <taxon>Nevskiaceae</taxon>
        <taxon>Solimonas</taxon>
    </lineage>
</organism>
<dbReference type="Gene3D" id="3.10.129.10">
    <property type="entry name" value="Hotdog Thioesterase"/>
    <property type="match status" value="1"/>
</dbReference>
<evidence type="ECO:0000259" key="1">
    <source>
        <dbReference type="Pfam" id="PF03061"/>
    </source>
</evidence>
<dbReference type="InterPro" id="IPR006683">
    <property type="entry name" value="Thioestr_dom"/>
</dbReference>
<sequence length="130" mass="13999">MPPGFQEIGHAGGFSFSFGRVGLNLAAKKMGFFVAPRHLNPVSVCHGGAISTFADMQILAITGDADLLTRHTPTISLSVDYLAPAALGSWVEAQVTLLKSTRHMIFTQALIFADAQLVARSQAIYRNVRQ</sequence>
<dbReference type="STRING" id="489703.SAMN04488038_10259"/>
<evidence type="ECO:0000313" key="2">
    <source>
        <dbReference type="EMBL" id="SEP87259.1"/>
    </source>
</evidence>
<dbReference type="GO" id="GO:0016790">
    <property type="term" value="F:thiolester hydrolase activity"/>
    <property type="evidence" value="ECO:0007669"/>
    <property type="project" value="UniProtKB-ARBA"/>
</dbReference>
<reference evidence="2 3" key="1">
    <citation type="submission" date="2016-10" db="EMBL/GenBank/DDBJ databases">
        <authorList>
            <person name="de Groot N.N."/>
        </authorList>
    </citation>
    <scope>NUCLEOTIDE SEQUENCE [LARGE SCALE GENOMIC DNA]</scope>
    <source>
        <strain evidence="2 3">DSM 25927</strain>
    </source>
</reference>
<dbReference type="Proteomes" id="UP000199233">
    <property type="component" value="Unassembled WGS sequence"/>
</dbReference>
<protein>
    <submittedName>
        <fullName evidence="2">Uncharacterized domain 1-containing protein</fullName>
    </submittedName>
</protein>
<evidence type="ECO:0000313" key="3">
    <source>
        <dbReference type="Proteomes" id="UP000199233"/>
    </source>
</evidence>
<keyword evidence="3" id="KW-1185">Reference proteome</keyword>
<name>A0A1H9BEG6_9GAMM</name>
<dbReference type="CDD" id="cd03443">
    <property type="entry name" value="PaaI_thioesterase"/>
    <property type="match status" value="1"/>
</dbReference>
<proteinExistence type="predicted"/>
<dbReference type="AlphaFoldDB" id="A0A1H9BEG6"/>
<dbReference type="EMBL" id="FOFS01000002">
    <property type="protein sequence ID" value="SEP87259.1"/>
    <property type="molecule type" value="Genomic_DNA"/>
</dbReference>
<dbReference type="SUPFAM" id="SSF54637">
    <property type="entry name" value="Thioesterase/thiol ester dehydrase-isomerase"/>
    <property type="match status" value="1"/>
</dbReference>
<dbReference type="Pfam" id="PF03061">
    <property type="entry name" value="4HBT"/>
    <property type="match status" value="1"/>
</dbReference>
<feature type="domain" description="Thioesterase" evidence="1">
    <location>
        <begin position="44"/>
        <end position="115"/>
    </location>
</feature>
<dbReference type="InterPro" id="IPR029069">
    <property type="entry name" value="HotDog_dom_sf"/>
</dbReference>
<accession>A0A1H9BEG6</accession>